<evidence type="ECO:0000256" key="2">
    <source>
        <dbReference type="SAM" id="MobiDB-lite"/>
    </source>
</evidence>
<dbReference type="InterPro" id="IPR000315">
    <property type="entry name" value="Znf_B-box"/>
</dbReference>
<feature type="compositionally biased region" description="Basic and acidic residues" evidence="2">
    <location>
        <begin position="208"/>
        <end position="220"/>
    </location>
</feature>
<accession>A0A8H3A4B3</accession>
<feature type="region of interest" description="Disordered" evidence="2">
    <location>
        <begin position="192"/>
        <end position="220"/>
    </location>
</feature>
<gene>
    <name evidence="4" type="ORF">RDB_LOCUS37843</name>
</gene>
<feature type="region of interest" description="Disordered" evidence="2">
    <location>
        <begin position="1"/>
        <end position="33"/>
    </location>
</feature>
<name>A0A8H3A4B3_9AGAM</name>
<sequence>MLPSRNSTPRPRQIEINQTSLMDYTKDPSTSADPRWTAMTGVIEEIDQEVSCVEPRIADTRPRKRRRITSNNSIATQPDVFVNHQAQRPYFSDTRQHASGSVQFLEFSVETHSQETCQTCRKCKSNYYCSRCSTPTCSICTRTCTIAAMSTPPTPLLCFSATPSPKLSHSRLPADDYLDGFEGIDADDLQMRLSQSSNPPTTSKRRSSPSDDKSYRRGTYDETNDTSWWGVPSSGGCGRVICQACVLEDANSHESTCLDCLHGSGFSFSVHRTSNGM</sequence>
<comment type="caution">
    <text evidence="4">The sequence shown here is derived from an EMBL/GenBank/DDBJ whole genome shotgun (WGS) entry which is preliminary data.</text>
</comment>
<dbReference type="Proteomes" id="UP000663843">
    <property type="component" value="Unassembled WGS sequence"/>
</dbReference>
<evidence type="ECO:0000313" key="4">
    <source>
        <dbReference type="EMBL" id="CAE6403434.1"/>
    </source>
</evidence>
<feature type="compositionally biased region" description="Polar residues" evidence="2">
    <location>
        <begin position="1"/>
        <end position="32"/>
    </location>
</feature>
<dbReference type="GO" id="GO:0008270">
    <property type="term" value="F:zinc ion binding"/>
    <property type="evidence" value="ECO:0007669"/>
    <property type="project" value="UniProtKB-KW"/>
</dbReference>
<keyword evidence="1" id="KW-0863">Zinc-finger</keyword>
<protein>
    <recommendedName>
        <fullName evidence="3">B box-type domain-containing protein</fullName>
    </recommendedName>
</protein>
<feature type="domain" description="B box-type" evidence="3">
    <location>
        <begin position="112"/>
        <end position="143"/>
    </location>
</feature>
<evidence type="ECO:0000256" key="1">
    <source>
        <dbReference type="PROSITE-ProRule" id="PRU00024"/>
    </source>
</evidence>
<dbReference type="AlphaFoldDB" id="A0A8H3A4B3"/>
<dbReference type="EMBL" id="CAJMWT010001461">
    <property type="protein sequence ID" value="CAE6403434.1"/>
    <property type="molecule type" value="Genomic_DNA"/>
</dbReference>
<keyword evidence="1" id="KW-0479">Metal-binding</keyword>
<proteinExistence type="predicted"/>
<keyword evidence="1" id="KW-0862">Zinc</keyword>
<dbReference type="PROSITE" id="PS50119">
    <property type="entry name" value="ZF_BBOX"/>
    <property type="match status" value="1"/>
</dbReference>
<evidence type="ECO:0000259" key="3">
    <source>
        <dbReference type="PROSITE" id="PS50119"/>
    </source>
</evidence>
<evidence type="ECO:0000313" key="5">
    <source>
        <dbReference type="Proteomes" id="UP000663843"/>
    </source>
</evidence>
<organism evidence="4 5">
    <name type="scientific">Rhizoctonia solani</name>
    <dbReference type="NCBI Taxonomy" id="456999"/>
    <lineage>
        <taxon>Eukaryota</taxon>
        <taxon>Fungi</taxon>
        <taxon>Dikarya</taxon>
        <taxon>Basidiomycota</taxon>
        <taxon>Agaricomycotina</taxon>
        <taxon>Agaricomycetes</taxon>
        <taxon>Cantharellales</taxon>
        <taxon>Ceratobasidiaceae</taxon>
        <taxon>Rhizoctonia</taxon>
    </lineage>
</organism>
<reference evidence="4" key="1">
    <citation type="submission" date="2021-01" db="EMBL/GenBank/DDBJ databases">
        <authorList>
            <person name="Kaushik A."/>
        </authorList>
    </citation>
    <scope>NUCLEOTIDE SEQUENCE</scope>
    <source>
        <strain evidence="4">AG2-2IIIB</strain>
    </source>
</reference>